<gene>
    <name evidence="1" type="ORF">GCM10007894_20940</name>
</gene>
<organism evidence="1 2">
    <name type="scientific">Paraferrimonas haliotis</name>
    <dbReference type="NCBI Taxonomy" id="2013866"/>
    <lineage>
        <taxon>Bacteria</taxon>
        <taxon>Pseudomonadati</taxon>
        <taxon>Pseudomonadota</taxon>
        <taxon>Gammaproteobacteria</taxon>
        <taxon>Alteromonadales</taxon>
        <taxon>Ferrimonadaceae</taxon>
        <taxon>Paraferrimonas</taxon>
    </lineage>
</organism>
<evidence type="ECO:0000313" key="2">
    <source>
        <dbReference type="Proteomes" id="UP001157439"/>
    </source>
</evidence>
<accession>A0AA37TTG9</accession>
<sequence>MSDVNFELTIWGPNNGEPAIGVPKAAKKADGSEGASQYSYLYQAPIATVKSPTKPVRVLFKFAQSNNGRYQLRWLNSKPGKGGKDWNSGDGRRLRYLKVSPEQAIVSIDPKVYPEKQKPTKSGHILFDVWVLDTYPDERGICHHFRCDPEVIIED</sequence>
<protein>
    <submittedName>
        <fullName evidence="1">Uncharacterized protein</fullName>
    </submittedName>
</protein>
<dbReference type="RefSeq" id="WP_095498398.1">
    <property type="nucleotide sequence ID" value="NZ_BSPO01000003.1"/>
</dbReference>
<reference evidence="1 2" key="1">
    <citation type="journal article" date="2014" name="Int. J. Syst. Evol. Microbiol.">
        <title>Complete genome sequence of Corynebacterium casei LMG S-19264T (=DSM 44701T), isolated from a smear-ripened cheese.</title>
        <authorList>
            <consortium name="US DOE Joint Genome Institute (JGI-PGF)"/>
            <person name="Walter F."/>
            <person name="Albersmeier A."/>
            <person name="Kalinowski J."/>
            <person name="Ruckert C."/>
        </authorList>
    </citation>
    <scope>NUCLEOTIDE SEQUENCE [LARGE SCALE GENOMIC DNA]</scope>
    <source>
        <strain evidence="1 2">NBRC 112785</strain>
    </source>
</reference>
<proteinExistence type="predicted"/>
<dbReference type="AlphaFoldDB" id="A0AA37TTG9"/>
<dbReference type="Proteomes" id="UP001157439">
    <property type="component" value="Unassembled WGS sequence"/>
</dbReference>
<dbReference type="EMBL" id="BSPO01000003">
    <property type="protein sequence ID" value="GLS84117.1"/>
    <property type="molecule type" value="Genomic_DNA"/>
</dbReference>
<evidence type="ECO:0000313" key="1">
    <source>
        <dbReference type="EMBL" id="GLS84117.1"/>
    </source>
</evidence>
<keyword evidence="2" id="KW-1185">Reference proteome</keyword>
<comment type="caution">
    <text evidence="1">The sequence shown here is derived from an EMBL/GenBank/DDBJ whole genome shotgun (WGS) entry which is preliminary data.</text>
</comment>
<name>A0AA37TTG9_9GAMM</name>